<dbReference type="AlphaFoldDB" id="A0A195BJC1"/>
<sequence>MTLTESHTTSLFYIALRWYTAELRGELRTREMFTTSSPAGSSPPRHGDGRGSWGGPWSVTSSVSVVEVSTRAFGGRKPSDSADYKAPANYKIGISFT</sequence>
<evidence type="ECO:0000256" key="1">
    <source>
        <dbReference type="SAM" id="MobiDB-lite"/>
    </source>
</evidence>
<evidence type="ECO:0000313" key="2">
    <source>
        <dbReference type="EMBL" id="KYM84492.1"/>
    </source>
</evidence>
<dbReference type="EMBL" id="KQ976464">
    <property type="protein sequence ID" value="KYM84492.1"/>
    <property type="molecule type" value="Genomic_DNA"/>
</dbReference>
<name>A0A195BJC1_9HYME</name>
<dbReference type="Proteomes" id="UP000078540">
    <property type="component" value="Unassembled WGS sequence"/>
</dbReference>
<gene>
    <name evidence="2" type="ORF">ALC53_05278</name>
</gene>
<protein>
    <submittedName>
        <fullName evidence="2">Uncharacterized protein</fullName>
    </submittedName>
</protein>
<proteinExistence type="predicted"/>
<organism evidence="2 3">
    <name type="scientific">Atta colombica</name>
    <dbReference type="NCBI Taxonomy" id="520822"/>
    <lineage>
        <taxon>Eukaryota</taxon>
        <taxon>Metazoa</taxon>
        <taxon>Ecdysozoa</taxon>
        <taxon>Arthropoda</taxon>
        <taxon>Hexapoda</taxon>
        <taxon>Insecta</taxon>
        <taxon>Pterygota</taxon>
        <taxon>Neoptera</taxon>
        <taxon>Endopterygota</taxon>
        <taxon>Hymenoptera</taxon>
        <taxon>Apocrita</taxon>
        <taxon>Aculeata</taxon>
        <taxon>Formicoidea</taxon>
        <taxon>Formicidae</taxon>
        <taxon>Myrmicinae</taxon>
        <taxon>Atta</taxon>
    </lineage>
</organism>
<reference evidence="2 3" key="1">
    <citation type="submission" date="2015-09" db="EMBL/GenBank/DDBJ databases">
        <title>Atta colombica WGS genome.</title>
        <authorList>
            <person name="Nygaard S."/>
            <person name="Hu H."/>
            <person name="Boomsma J."/>
            <person name="Zhang G."/>
        </authorList>
    </citation>
    <scope>NUCLEOTIDE SEQUENCE [LARGE SCALE GENOMIC DNA]</scope>
    <source>
        <strain evidence="2">Treedump-2</strain>
        <tissue evidence="2">Whole body</tissue>
    </source>
</reference>
<feature type="region of interest" description="Disordered" evidence="1">
    <location>
        <begin position="30"/>
        <end position="56"/>
    </location>
</feature>
<accession>A0A195BJC1</accession>
<keyword evidence="3" id="KW-1185">Reference proteome</keyword>
<evidence type="ECO:0000313" key="3">
    <source>
        <dbReference type="Proteomes" id="UP000078540"/>
    </source>
</evidence>